<dbReference type="SUPFAM" id="SSF52047">
    <property type="entry name" value="RNI-like"/>
    <property type="match status" value="1"/>
</dbReference>
<feature type="region of interest" description="Disordered" evidence="1">
    <location>
        <begin position="515"/>
        <end position="550"/>
    </location>
</feature>
<feature type="compositionally biased region" description="Low complexity" evidence="1">
    <location>
        <begin position="201"/>
        <end position="225"/>
    </location>
</feature>
<feature type="compositionally biased region" description="Polar residues" evidence="1">
    <location>
        <begin position="174"/>
        <end position="188"/>
    </location>
</feature>
<reference evidence="3" key="2">
    <citation type="submission" date="2013-12" db="EMBL/GenBank/DDBJ databases">
        <title>Evolution of pathogenesis and genome organization in the Tremellales.</title>
        <authorList>
            <person name="Cuomo C."/>
            <person name="Litvintseva A."/>
            <person name="Heitman J."/>
            <person name="Chen Y."/>
            <person name="Sun S."/>
            <person name="Springer D."/>
            <person name="Dromer F."/>
            <person name="Young S."/>
            <person name="Zeng Q."/>
            <person name="Chapman S."/>
            <person name="Gujja S."/>
            <person name="Saif S."/>
            <person name="Birren B."/>
        </authorList>
    </citation>
    <scope>NUCLEOTIDE SEQUENCE [LARGE SCALE GENOMIC DNA]</scope>
    <source>
        <strain evidence="3">BCC8398</strain>
    </source>
</reference>
<dbReference type="STRING" id="1296120.A0A1B9GH14"/>
<feature type="region of interest" description="Disordered" evidence="1">
    <location>
        <begin position="115"/>
        <end position="264"/>
    </location>
</feature>
<protein>
    <submittedName>
        <fullName evidence="2">Uncharacterized protein</fullName>
    </submittedName>
</protein>
<organism evidence="2 3">
    <name type="scientific">Kwoniella heveanensis BCC8398</name>
    <dbReference type="NCBI Taxonomy" id="1296120"/>
    <lineage>
        <taxon>Eukaryota</taxon>
        <taxon>Fungi</taxon>
        <taxon>Dikarya</taxon>
        <taxon>Basidiomycota</taxon>
        <taxon>Agaricomycotina</taxon>
        <taxon>Tremellomycetes</taxon>
        <taxon>Tremellales</taxon>
        <taxon>Cryptococcaceae</taxon>
        <taxon>Kwoniella</taxon>
    </lineage>
</organism>
<evidence type="ECO:0000313" key="3">
    <source>
        <dbReference type="Proteomes" id="UP000092666"/>
    </source>
</evidence>
<dbReference type="OrthoDB" id="9994419at2759"/>
<evidence type="ECO:0000256" key="1">
    <source>
        <dbReference type="SAM" id="MobiDB-lite"/>
    </source>
</evidence>
<dbReference type="EMBL" id="KV700152">
    <property type="protein sequence ID" value="OCF30374.1"/>
    <property type="molecule type" value="Genomic_DNA"/>
</dbReference>
<dbReference type="Proteomes" id="UP000092666">
    <property type="component" value="Unassembled WGS sequence"/>
</dbReference>
<accession>A0A1B9GH14</accession>
<dbReference type="AlphaFoldDB" id="A0A1B9GH14"/>
<feature type="region of interest" description="Disordered" evidence="1">
    <location>
        <begin position="429"/>
        <end position="470"/>
    </location>
</feature>
<keyword evidence="3" id="KW-1185">Reference proteome</keyword>
<evidence type="ECO:0000313" key="2">
    <source>
        <dbReference type="EMBL" id="OCF30374.1"/>
    </source>
</evidence>
<dbReference type="Gene3D" id="3.80.10.10">
    <property type="entry name" value="Ribonuclease Inhibitor"/>
    <property type="match status" value="1"/>
</dbReference>
<gene>
    <name evidence="2" type="ORF">I316_07981</name>
</gene>
<reference evidence="2 3" key="1">
    <citation type="submission" date="2013-07" db="EMBL/GenBank/DDBJ databases">
        <title>The Genome Sequence of Cryptococcus heveanensis BCC8398.</title>
        <authorList>
            <consortium name="The Broad Institute Genome Sequencing Platform"/>
            <person name="Cuomo C."/>
            <person name="Litvintseva A."/>
            <person name="Chen Y."/>
            <person name="Heitman J."/>
            <person name="Sun S."/>
            <person name="Springer D."/>
            <person name="Dromer F."/>
            <person name="Young S.K."/>
            <person name="Zeng Q."/>
            <person name="Gargeya S."/>
            <person name="Fitzgerald M."/>
            <person name="Abouelleil A."/>
            <person name="Alvarado L."/>
            <person name="Berlin A.M."/>
            <person name="Chapman S.B."/>
            <person name="Dewar J."/>
            <person name="Goldberg J."/>
            <person name="Griggs A."/>
            <person name="Gujja S."/>
            <person name="Hansen M."/>
            <person name="Howarth C."/>
            <person name="Imamovic A."/>
            <person name="Larimer J."/>
            <person name="McCowan C."/>
            <person name="Murphy C."/>
            <person name="Pearson M."/>
            <person name="Priest M."/>
            <person name="Roberts A."/>
            <person name="Saif S."/>
            <person name="Shea T."/>
            <person name="Sykes S."/>
            <person name="Wortman J."/>
            <person name="Nusbaum C."/>
            <person name="Birren B."/>
        </authorList>
    </citation>
    <scope>NUCLEOTIDE SEQUENCE [LARGE SCALE GENOMIC DNA]</scope>
    <source>
        <strain evidence="2 3">BCC8398</strain>
    </source>
</reference>
<dbReference type="InterPro" id="IPR032675">
    <property type="entry name" value="LRR_dom_sf"/>
</dbReference>
<sequence length="917" mass="100045">MSSPPRGDSSATHDHTAVHLPLDVLSNIASLVHPPFLAAPPHPEPSTTPQSDVIHCLDPTPPLAQTPLQLLSALSRSSARCLEAARPFLWEDVDVQSGRGWLAIVNALTEEVVEVDESAQQQSEAGPSTLPLRGSDAEPIPVSGPEAHRAPATLDGGSYFALPPSGDPYPNPYNIRSSNDSAQQFSCSPPQPSHIAMLLTPPGSRGSSPHPAPSPSGGSSSSHSPSPGPPPLVRGVSHPAPTTTTLKAKARLRGRSRSPRRSVGFDAESITSVLTRSRSNSSTFAGGSGFLRRTTSLSKSHHYNDFEEDEMDEMGDEVMPLPRPGEIAGGILTPPDTTEHKENVNPDLLPPPGPYIRHISFTNFRTIGSRRSQEEAVRGRFVTAGRLEGVIKNAPNLVTLCMTEYVDSALSYHVIEELFFRGYRKPRFRSPSKDLTRTRSLSIGPAPSIASTNHDQLDPPRPIYASYEDETEEEKWKRRTMFSCMEALDFTGCVSTAFTQAMTEFFVKWLAPEEDTDDEDRGRGRGRHFGGGRGRNGGYTTPEVTEDESDALERFRPKKKIPKFRNMRRLSLRLCTRLEPPVISSLVLACPSLTHLDLSNTRVPSDLLIALTERCPRALRLTSLSLARCPRLDPQVVVDFVVRCPAARELVDLNLFVNPTQGNAIEGNDLMRLITEAPCIKSGRLRYLDLSSAKFTPAHLAIGTFPPQPSLISLGMSHIPTLSLPPIADFLLNLAPNVEILTLTGTATTSSLGPTLSPLQLTLELHTRLINPLTTVPFSLSNLNLSGGASSVNYNPGPTRLRVLELSGNVRRSIAPNGNGNWLPIKSKGGRGWYVDLSAGWRRLDGDIEGKSGWEFIRHLPKTHHWRRWLNHLSESNGRVGSNVGWHSRKMEVIKGMGMMGREEGLAGVGAFAFDES</sequence>
<feature type="compositionally biased region" description="Basic residues" evidence="1">
    <location>
        <begin position="248"/>
        <end position="260"/>
    </location>
</feature>
<name>A0A1B9GH14_9TREE</name>
<proteinExistence type="predicted"/>